<dbReference type="EMBL" id="GBRH01268043">
    <property type="protein sequence ID" value="JAD29852.1"/>
    <property type="molecule type" value="Transcribed_RNA"/>
</dbReference>
<reference evidence="1" key="1">
    <citation type="submission" date="2014-09" db="EMBL/GenBank/DDBJ databases">
        <authorList>
            <person name="Magalhaes I.L.F."/>
            <person name="Oliveira U."/>
            <person name="Santos F.R."/>
            <person name="Vidigal T.H.D.A."/>
            <person name="Brescovit A.D."/>
            <person name="Santos A.J."/>
        </authorList>
    </citation>
    <scope>NUCLEOTIDE SEQUENCE</scope>
    <source>
        <tissue evidence="1">Shoot tissue taken approximately 20 cm above the soil surface</tissue>
    </source>
</reference>
<organism evidence="1">
    <name type="scientific">Arundo donax</name>
    <name type="common">Giant reed</name>
    <name type="synonym">Donax arundinaceus</name>
    <dbReference type="NCBI Taxonomy" id="35708"/>
    <lineage>
        <taxon>Eukaryota</taxon>
        <taxon>Viridiplantae</taxon>
        <taxon>Streptophyta</taxon>
        <taxon>Embryophyta</taxon>
        <taxon>Tracheophyta</taxon>
        <taxon>Spermatophyta</taxon>
        <taxon>Magnoliopsida</taxon>
        <taxon>Liliopsida</taxon>
        <taxon>Poales</taxon>
        <taxon>Poaceae</taxon>
        <taxon>PACMAD clade</taxon>
        <taxon>Arundinoideae</taxon>
        <taxon>Arundineae</taxon>
        <taxon>Arundo</taxon>
    </lineage>
</organism>
<protein>
    <submittedName>
        <fullName evidence="1">Uncharacterized protein</fullName>
    </submittedName>
</protein>
<reference evidence="1" key="2">
    <citation type="journal article" date="2015" name="Data Brief">
        <title>Shoot transcriptome of the giant reed, Arundo donax.</title>
        <authorList>
            <person name="Barrero R.A."/>
            <person name="Guerrero F.D."/>
            <person name="Moolhuijzen P."/>
            <person name="Goolsby J.A."/>
            <person name="Tidwell J."/>
            <person name="Bellgard S.E."/>
            <person name="Bellgard M.I."/>
        </authorList>
    </citation>
    <scope>NUCLEOTIDE SEQUENCE</scope>
    <source>
        <tissue evidence="1">Shoot tissue taken approximately 20 cm above the soil surface</tissue>
    </source>
</reference>
<proteinExistence type="predicted"/>
<evidence type="ECO:0000313" key="1">
    <source>
        <dbReference type="EMBL" id="JAD29852.1"/>
    </source>
</evidence>
<accession>A0A0A8Z4S1</accession>
<sequence>MLISSQSLENQCIN</sequence>
<name>A0A0A8Z4S1_ARUDO</name>